<feature type="region of interest" description="Disordered" evidence="1">
    <location>
        <begin position="737"/>
        <end position="763"/>
    </location>
</feature>
<reference evidence="2 3" key="1">
    <citation type="journal article" date="2021" name="Sci. Rep.">
        <title>Genome sequencing of the multicellular alga Astrephomene provides insights into convergent evolution of germ-soma differentiation.</title>
        <authorList>
            <person name="Yamashita S."/>
            <person name="Yamamoto K."/>
            <person name="Matsuzaki R."/>
            <person name="Suzuki S."/>
            <person name="Yamaguchi H."/>
            <person name="Hirooka S."/>
            <person name="Minakuchi Y."/>
            <person name="Miyagishima S."/>
            <person name="Kawachi M."/>
            <person name="Toyoda A."/>
            <person name="Nozaki H."/>
        </authorList>
    </citation>
    <scope>NUCLEOTIDE SEQUENCE [LARGE SCALE GENOMIC DNA]</scope>
    <source>
        <strain evidence="2 3">NIES-4017</strain>
    </source>
</reference>
<name>A0AAD3E1E4_9CHLO</name>
<feature type="compositionally biased region" description="Polar residues" evidence="1">
    <location>
        <begin position="583"/>
        <end position="610"/>
    </location>
</feature>
<feature type="region of interest" description="Disordered" evidence="1">
    <location>
        <begin position="858"/>
        <end position="901"/>
    </location>
</feature>
<feature type="region of interest" description="Disordered" evidence="1">
    <location>
        <begin position="686"/>
        <end position="707"/>
    </location>
</feature>
<dbReference type="AlphaFoldDB" id="A0AAD3E1E4"/>
<dbReference type="EMBL" id="BMAR01000053">
    <property type="protein sequence ID" value="GFR51703.1"/>
    <property type="molecule type" value="Genomic_DNA"/>
</dbReference>
<gene>
    <name evidence="2" type="ORF">Agub_g14148</name>
</gene>
<feature type="compositionally biased region" description="Gly residues" evidence="1">
    <location>
        <begin position="737"/>
        <end position="755"/>
    </location>
</feature>
<feature type="compositionally biased region" description="Low complexity" evidence="1">
    <location>
        <begin position="559"/>
        <end position="580"/>
    </location>
</feature>
<evidence type="ECO:0000256" key="1">
    <source>
        <dbReference type="SAM" id="MobiDB-lite"/>
    </source>
</evidence>
<dbReference type="PANTHER" id="PTHR38130">
    <property type="entry name" value="EF-HAND DOMAIN-CONTAINING PROTEIN"/>
    <property type="match status" value="1"/>
</dbReference>
<feature type="compositionally biased region" description="Pro residues" evidence="1">
    <location>
        <begin position="273"/>
        <end position="283"/>
    </location>
</feature>
<sequence length="922" mass="94445">MEYVFNHSLANDTSRVPDRRMRPHSAFIPTESYYKQKGSVAEDDVGRPVLQHKPLAKGEFTQLSLAKVFEDDPGMRPKVFAHPTVNKISYGLMSRDVEGAVPQLQPPPNKIRDTNPMQPIYILPGSSTLAAEAAAAAAAAAASETQQRPQHSSLDVADINAVPSVSERPHKLATRNTQLNTSDILGSWPGWEPPFRAHVGKNLRDPGLDVRDISGTYARRRVSSARPTVGGRDGSGGGGSRTVAAAAAAAPMPAWQQPQPQPAPQLPDSAAAAPPPSCTPLPLRPPISAPPYATYPPSCTRTADGSALDRTTAAAAEPLASTVGKPHPAARNPSLRHSAKRAAADAQLAAAAEAQRVIASLNPSKEAVEAFWHNCRRMDREVCGKLSPGDFTAALQRANVLAADSSNLPGSGGSGEVAAAAALVRGLQDGSGMVSYRSLARELLGRTPSRGSSAGSGGAIASAGAAAAKGAKAAAGSGAARRPASATPTVSASRPVSSGSGGSGSAASQAPPIAGGQQQRNVYWAPEYGPAEGATPPPTAGRSGSAGSGGPPPPPYHPHPQQQYPQQQQQYQYPQQQTPQPNAPTNGTAAGSSSITAQFNLSNNDQPTAAQPSQQYHPHHPPPPPPPHPSSPSPPPSPPQPLASTQQPPTSSSSHRPPSPTLVNTTAATTSDSAAAAAAAAAAMEPLGLGPGWPPSPHQDPLQRRSAATVTANTGVTLRFVEDTNFFPFKSHPYWFGGRGPAPGPDGGEPPGAGGPAEAAREYQPSEDITSFIVGKGHHRITGGATGGRLDAAAEAAVVARLRPYSAASGAEAAALAHTPGAIMRQLQLDGPMLYVGEPNPAAAAGSSLKGASAALFAASRPPPTGPRLGQHSRARPSSVPPRAAAWGARSGGAGAGEPRVGRAAAERQMLREEIAAVRRLP</sequence>
<evidence type="ECO:0000313" key="2">
    <source>
        <dbReference type="EMBL" id="GFR51703.1"/>
    </source>
</evidence>
<feature type="region of interest" description="Disordered" evidence="1">
    <location>
        <begin position="476"/>
        <end position="665"/>
    </location>
</feature>
<evidence type="ECO:0000313" key="3">
    <source>
        <dbReference type="Proteomes" id="UP001054857"/>
    </source>
</evidence>
<evidence type="ECO:0008006" key="4">
    <source>
        <dbReference type="Google" id="ProtNLM"/>
    </source>
</evidence>
<feature type="compositionally biased region" description="Low complexity" evidence="1">
    <location>
        <begin position="244"/>
        <end position="258"/>
    </location>
</feature>
<organism evidence="2 3">
    <name type="scientific">Astrephomene gubernaculifera</name>
    <dbReference type="NCBI Taxonomy" id="47775"/>
    <lineage>
        <taxon>Eukaryota</taxon>
        <taxon>Viridiplantae</taxon>
        <taxon>Chlorophyta</taxon>
        <taxon>core chlorophytes</taxon>
        <taxon>Chlorophyceae</taxon>
        <taxon>CS clade</taxon>
        <taxon>Chlamydomonadales</taxon>
        <taxon>Astrephomenaceae</taxon>
        <taxon>Astrephomene</taxon>
    </lineage>
</organism>
<dbReference type="Proteomes" id="UP001054857">
    <property type="component" value="Unassembled WGS sequence"/>
</dbReference>
<feature type="compositionally biased region" description="Gly residues" evidence="1">
    <location>
        <begin position="231"/>
        <end position="240"/>
    </location>
</feature>
<feature type="region of interest" description="Disordered" evidence="1">
    <location>
        <begin position="219"/>
        <end position="283"/>
    </location>
</feature>
<feature type="compositionally biased region" description="Pro residues" evidence="1">
    <location>
        <begin position="621"/>
        <end position="641"/>
    </location>
</feature>
<feature type="compositionally biased region" description="Low complexity" evidence="1">
    <location>
        <begin position="876"/>
        <end position="889"/>
    </location>
</feature>
<feature type="compositionally biased region" description="Low complexity" evidence="1">
    <location>
        <begin position="642"/>
        <end position="656"/>
    </location>
</feature>
<accession>A0AAD3E1E4</accession>
<proteinExistence type="predicted"/>
<protein>
    <recommendedName>
        <fullName evidence="4">EF-hand domain-containing protein</fullName>
    </recommendedName>
</protein>
<feature type="compositionally biased region" description="Low complexity" evidence="1">
    <location>
        <begin position="505"/>
        <end position="543"/>
    </location>
</feature>
<feature type="compositionally biased region" description="Low complexity" evidence="1">
    <location>
        <begin position="476"/>
        <end position="498"/>
    </location>
</feature>
<comment type="caution">
    <text evidence="2">The sequence shown here is derived from an EMBL/GenBank/DDBJ whole genome shotgun (WGS) entry which is preliminary data.</text>
</comment>
<dbReference type="PANTHER" id="PTHR38130:SF1">
    <property type="entry name" value="EF-HAND DOMAIN-CONTAINING PROTEIN"/>
    <property type="match status" value="1"/>
</dbReference>
<keyword evidence="3" id="KW-1185">Reference proteome</keyword>